<dbReference type="GO" id="GO:0006835">
    <property type="term" value="P:dicarboxylic acid transport"/>
    <property type="evidence" value="ECO:0007669"/>
    <property type="project" value="TreeGrafter"/>
</dbReference>
<dbReference type="InParanoid" id="A0A2P6N1L0"/>
<protein>
    <recommendedName>
        <fullName evidence="8">Amino acid transporter</fullName>
    </recommendedName>
</protein>
<dbReference type="FunFam" id="1.10.3860.10:FF:000001">
    <property type="entry name" value="C4-dicarboxylate transport protein"/>
    <property type="match status" value="1"/>
</dbReference>
<dbReference type="InterPro" id="IPR001991">
    <property type="entry name" value="Na-dicarboxylate_symporter"/>
</dbReference>
<evidence type="ECO:0000256" key="7">
    <source>
        <dbReference type="ARBA" id="ARBA00023136"/>
    </source>
</evidence>
<accession>A0A2P6N1L0</accession>
<evidence type="ECO:0000256" key="4">
    <source>
        <dbReference type="ARBA" id="ARBA00022692"/>
    </source>
</evidence>
<evidence type="ECO:0000313" key="10">
    <source>
        <dbReference type="Proteomes" id="UP000241769"/>
    </source>
</evidence>
<dbReference type="PRINTS" id="PR00173">
    <property type="entry name" value="EDTRNSPORT"/>
</dbReference>
<feature type="transmembrane region" description="Helical" evidence="8">
    <location>
        <begin position="55"/>
        <end position="77"/>
    </location>
</feature>
<dbReference type="GO" id="GO:0005886">
    <property type="term" value="C:plasma membrane"/>
    <property type="evidence" value="ECO:0007669"/>
    <property type="project" value="UniProtKB-SubCell"/>
</dbReference>
<reference evidence="9 10" key="1">
    <citation type="journal article" date="2018" name="Genome Biol. Evol.">
        <title>Multiple Roots of Fruiting Body Formation in Amoebozoa.</title>
        <authorList>
            <person name="Hillmann F."/>
            <person name="Forbes G."/>
            <person name="Novohradska S."/>
            <person name="Ferling I."/>
            <person name="Riege K."/>
            <person name="Groth M."/>
            <person name="Westermann M."/>
            <person name="Marz M."/>
            <person name="Spaller T."/>
            <person name="Winckler T."/>
            <person name="Schaap P."/>
            <person name="Glockner G."/>
        </authorList>
    </citation>
    <scope>NUCLEOTIDE SEQUENCE [LARGE SCALE GENOMIC DNA]</scope>
    <source>
        <strain evidence="9 10">Jena</strain>
    </source>
</reference>
<keyword evidence="5 8" id="KW-0769">Symport</keyword>
<feature type="transmembrane region" description="Helical" evidence="8">
    <location>
        <begin position="89"/>
        <end position="112"/>
    </location>
</feature>
<evidence type="ECO:0000256" key="3">
    <source>
        <dbReference type="ARBA" id="ARBA00022475"/>
    </source>
</evidence>
<name>A0A2P6N1L0_9EUKA</name>
<evidence type="ECO:0000256" key="6">
    <source>
        <dbReference type="ARBA" id="ARBA00022989"/>
    </source>
</evidence>
<dbReference type="AlphaFoldDB" id="A0A2P6N1L0"/>
<dbReference type="InterPro" id="IPR036458">
    <property type="entry name" value="Na:dicarbo_symporter_sf"/>
</dbReference>
<sequence>MLRVTELREKATRTCKLVYQKCNITVCIIIAMLIGVIIGHVAPNFAVGLKPLSNVFLRMIQSLEAPLIFSTLVTGIAGHGQDLKRIGRLAIKSLVYFEVVTTFALMLGLLMVNITQPGVGIEYNRSSNTTIVPTGHSISWEGELEKIVPSSFFKAAADNEVLQIVFCAIMFAVSMFYVEEEHRNTMLKFLESLSHIMFKVVKLVMYYAPIGIGCAIAATVGKSGLGVLYNLGKLVASLYLTLLLFIICILLPIIFLARLPVREFFRAIGQPFLIAFATASSESALPKAMENMEAYGVPKKIVSFVLPTGYSFNLDGTSLYLSMATLFCAQAEQVDLSIGEQILILFTLMLTSKGVAAVPRASLIILAATVQQYGISIEPISLILGVDAFMDMARTSINVFGNCLAAAVVSKWEGEFRSAEWYQERNSEQMQSVQVRMRGASDGGSRNDYSLVT</sequence>
<organism evidence="9 10">
    <name type="scientific">Planoprotostelium fungivorum</name>
    <dbReference type="NCBI Taxonomy" id="1890364"/>
    <lineage>
        <taxon>Eukaryota</taxon>
        <taxon>Amoebozoa</taxon>
        <taxon>Evosea</taxon>
        <taxon>Variosea</taxon>
        <taxon>Cavosteliida</taxon>
        <taxon>Cavosteliaceae</taxon>
        <taxon>Planoprotostelium</taxon>
    </lineage>
</organism>
<keyword evidence="6 8" id="KW-1133">Transmembrane helix</keyword>
<gene>
    <name evidence="9" type="ORF">PROFUN_08530</name>
</gene>
<dbReference type="SUPFAM" id="SSF118215">
    <property type="entry name" value="Proton glutamate symport protein"/>
    <property type="match status" value="1"/>
</dbReference>
<dbReference type="PANTHER" id="PTHR42865">
    <property type="entry name" value="PROTON/GLUTAMATE-ASPARTATE SYMPORTER"/>
    <property type="match status" value="1"/>
</dbReference>
<keyword evidence="2 8" id="KW-0813">Transport</keyword>
<keyword evidence="10" id="KW-1185">Reference proteome</keyword>
<feature type="transmembrane region" description="Helical" evidence="8">
    <location>
        <begin position="21"/>
        <end position="43"/>
    </location>
</feature>
<dbReference type="GO" id="GO:0015293">
    <property type="term" value="F:symporter activity"/>
    <property type="evidence" value="ECO:0007669"/>
    <property type="project" value="UniProtKB-UniRule"/>
</dbReference>
<feature type="transmembrane region" description="Helical" evidence="8">
    <location>
        <begin position="200"/>
        <end position="218"/>
    </location>
</feature>
<feature type="transmembrane region" description="Helical" evidence="8">
    <location>
        <begin position="238"/>
        <end position="257"/>
    </location>
</feature>
<evidence type="ECO:0000313" key="9">
    <source>
        <dbReference type="EMBL" id="PRP77856.1"/>
    </source>
</evidence>
<keyword evidence="3" id="KW-1003">Cell membrane</keyword>
<dbReference type="PANTHER" id="PTHR42865:SF7">
    <property type="entry name" value="PROTON_GLUTAMATE-ASPARTATE SYMPORTER"/>
    <property type="match status" value="1"/>
</dbReference>
<dbReference type="EMBL" id="MDYQ01000251">
    <property type="protein sequence ID" value="PRP77856.1"/>
    <property type="molecule type" value="Genomic_DNA"/>
</dbReference>
<proteinExistence type="inferred from homology"/>
<keyword evidence="7 8" id="KW-0472">Membrane</keyword>
<dbReference type="STRING" id="1890364.A0A2P6N1L0"/>
<feature type="transmembrane region" description="Helical" evidence="8">
    <location>
        <begin position="161"/>
        <end position="179"/>
    </location>
</feature>
<evidence type="ECO:0000256" key="2">
    <source>
        <dbReference type="ARBA" id="ARBA00022448"/>
    </source>
</evidence>
<comment type="caution">
    <text evidence="9">The sequence shown here is derived from an EMBL/GenBank/DDBJ whole genome shotgun (WGS) entry which is preliminary data.</text>
</comment>
<evidence type="ECO:0000256" key="5">
    <source>
        <dbReference type="ARBA" id="ARBA00022847"/>
    </source>
</evidence>
<evidence type="ECO:0000256" key="8">
    <source>
        <dbReference type="RuleBase" id="RU361216"/>
    </source>
</evidence>
<dbReference type="Proteomes" id="UP000241769">
    <property type="component" value="Unassembled WGS sequence"/>
</dbReference>
<dbReference type="Pfam" id="PF00375">
    <property type="entry name" value="SDF"/>
    <property type="match status" value="1"/>
</dbReference>
<comment type="similarity">
    <text evidence="8">Belongs to the dicarboxylate/amino acid:cation symporter (DAACS) (TC 2.A.23) family.</text>
</comment>
<dbReference type="OrthoDB" id="5877963at2759"/>
<evidence type="ECO:0000256" key="1">
    <source>
        <dbReference type="ARBA" id="ARBA00004651"/>
    </source>
</evidence>
<comment type="subcellular location">
    <subcellularLocation>
        <location evidence="1">Cell membrane</location>
        <topology evidence="1">Multi-pass membrane protein</topology>
    </subcellularLocation>
    <subcellularLocation>
        <location evidence="8">Membrane</location>
        <topology evidence="8">Multi-pass membrane protein</topology>
    </subcellularLocation>
</comment>
<keyword evidence="4 8" id="KW-0812">Transmembrane</keyword>
<dbReference type="Gene3D" id="1.10.3860.10">
    <property type="entry name" value="Sodium:dicarboxylate symporter"/>
    <property type="match status" value="1"/>
</dbReference>